<dbReference type="GO" id="GO:0016020">
    <property type="term" value="C:membrane"/>
    <property type="evidence" value="ECO:0007669"/>
    <property type="project" value="TreeGrafter"/>
</dbReference>
<name>A0A074ZNF6_OPIVI</name>
<dbReference type="AlphaFoldDB" id="A0A074ZNF6"/>
<protein>
    <recommendedName>
        <fullName evidence="3">long-chain-fatty-acid--CoA ligase</fullName>
        <ecNumber evidence="3">6.2.1.3</ecNumber>
    </recommendedName>
</protein>
<dbReference type="STRING" id="6198.A0A074ZNF6"/>
<dbReference type="GeneID" id="20328484"/>
<dbReference type="PANTHER" id="PTHR43272:SF107">
    <property type="entry name" value="LONG-CHAIN-FATTY-ACID--COA LIGASE 5"/>
    <property type="match status" value="1"/>
</dbReference>
<dbReference type="InterPro" id="IPR020845">
    <property type="entry name" value="AMP-binding_CS"/>
</dbReference>
<dbReference type="InterPro" id="IPR042099">
    <property type="entry name" value="ANL_N_sf"/>
</dbReference>
<dbReference type="InterPro" id="IPR000873">
    <property type="entry name" value="AMP-dep_synth/lig_dom"/>
</dbReference>
<dbReference type="KEGG" id="ovi:T265_14318"/>
<evidence type="ECO:0000259" key="4">
    <source>
        <dbReference type="Pfam" id="PF00501"/>
    </source>
</evidence>
<dbReference type="CTD" id="20328484"/>
<keyword evidence="2" id="KW-0443">Lipid metabolism</keyword>
<reference evidence="5 6" key="1">
    <citation type="submission" date="2013-11" db="EMBL/GenBank/DDBJ databases">
        <title>Opisthorchis viverrini - life in the bile duct.</title>
        <authorList>
            <person name="Young N.D."/>
            <person name="Nagarajan N."/>
            <person name="Lin S.J."/>
            <person name="Korhonen P.K."/>
            <person name="Jex A.R."/>
            <person name="Hall R.S."/>
            <person name="Safavi-Hemami H."/>
            <person name="Kaewkong W."/>
            <person name="Bertrand D."/>
            <person name="Gao S."/>
            <person name="Seet Q."/>
            <person name="Wongkham S."/>
            <person name="Teh B.T."/>
            <person name="Wongkham C."/>
            <person name="Intapan P.M."/>
            <person name="Maleewong W."/>
            <person name="Yang X."/>
            <person name="Hu M."/>
            <person name="Wang Z."/>
            <person name="Hofmann A."/>
            <person name="Sternberg P.W."/>
            <person name="Tan P."/>
            <person name="Wang J."/>
            <person name="Gasser R.B."/>
        </authorList>
    </citation>
    <scope>NUCLEOTIDE SEQUENCE [LARGE SCALE GENOMIC DNA]</scope>
</reference>
<organism evidence="5 6">
    <name type="scientific">Opisthorchis viverrini</name>
    <name type="common">Southeast Asian liver fluke</name>
    <dbReference type="NCBI Taxonomy" id="6198"/>
    <lineage>
        <taxon>Eukaryota</taxon>
        <taxon>Metazoa</taxon>
        <taxon>Spiralia</taxon>
        <taxon>Lophotrochozoa</taxon>
        <taxon>Platyhelminthes</taxon>
        <taxon>Trematoda</taxon>
        <taxon>Digenea</taxon>
        <taxon>Opisthorchiida</taxon>
        <taxon>Opisthorchiata</taxon>
        <taxon>Opisthorchiidae</taxon>
        <taxon>Opisthorchis</taxon>
    </lineage>
</organism>
<evidence type="ECO:0000256" key="2">
    <source>
        <dbReference type="ARBA" id="ARBA00022832"/>
    </source>
</evidence>
<keyword evidence="6" id="KW-1185">Reference proteome</keyword>
<evidence type="ECO:0000256" key="3">
    <source>
        <dbReference type="ARBA" id="ARBA00026121"/>
    </source>
</evidence>
<dbReference type="OrthoDB" id="1700726at2759"/>
<evidence type="ECO:0000256" key="1">
    <source>
        <dbReference type="ARBA" id="ARBA00022598"/>
    </source>
</evidence>
<dbReference type="SUPFAM" id="SSF56801">
    <property type="entry name" value="Acetyl-CoA synthetase-like"/>
    <property type="match status" value="2"/>
</dbReference>
<gene>
    <name evidence="5" type="ORF">T265_14318</name>
</gene>
<dbReference type="Gene3D" id="3.40.50.12780">
    <property type="entry name" value="N-terminal domain of ligase-like"/>
    <property type="match status" value="2"/>
</dbReference>
<sequence length="685" mass="75882">DQPCFGHRSDFGSAAVWNTYNQTRGDILTFGSALRSILPSRATVGLYGRNLPEWVYSQLACGYYGLITVPLYDTLGEEALHHILNQTEISLVVCDTFERAESILKQGSKYMSHLVVIKMDEADRKKLMKKAKDSVAIFTFAEMLVRGLGKEKDVPEPNPDDLFLVCYTSGSTGLPKGVMYTHRTFLKAVSVTARLYEFAEISVVGNVHVSFLPLAHIFEQLAMAACLLYGSQIAFLTTDFTRLLDDYAHYRPTVLALVPRVLSRMYAVVMEKVNASKMKARLFERAMKSKLEEQKRGIFKQCGILDSLCFRPIRNRVGGRVRVIVCASAPLQPEVFQFTKSAFSCPVIEAYGSTESGGLITMTLPTDVTGGHAGSIALDMKIKLIDVPSMGLTVKRDGIGESSWMGIPRRATSMARDIVRQGPVALSMAIVHPSYCLQCIAPFPNPPLDSPLTVLDLCTNLPARACNAELPTPPQIIGERNCGSYNHCTTSTRFLQLTMVMMMMMANGICVISPANTPGYYKESEKTKELFDEDGFIRMGDIGRWTACGTLQIVDRCKNIFKLSQGEYVAPEKVEQVYALSPLVLNVYVDGNSLYSHTVAVVVPNFEKLQKQFPEFFDELLKENNGIGSDSKKLFAEACRKKKLAKLILNELNKLGAEKGLKGFEQANCKASDAEIFRRPDPGTV</sequence>
<keyword evidence="1" id="KW-0436">Ligase</keyword>
<dbReference type="Pfam" id="PF00501">
    <property type="entry name" value="AMP-binding"/>
    <property type="match status" value="1"/>
</dbReference>
<dbReference type="RefSeq" id="XP_009171378.1">
    <property type="nucleotide sequence ID" value="XM_009173114.1"/>
</dbReference>
<dbReference type="EMBL" id="KL596794">
    <property type="protein sequence ID" value="KER24870.1"/>
    <property type="molecule type" value="Genomic_DNA"/>
</dbReference>
<feature type="domain" description="AMP-dependent synthetase/ligase" evidence="4">
    <location>
        <begin position="16"/>
        <end position="391"/>
    </location>
</feature>
<dbReference type="PANTHER" id="PTHR43272">
    <property type="entry name" value="LONG-CHAIN-FATTY-ACID--COA LIGASE"/>
    <property type="match status" value="1"/>
</dbReference>
<keyword evidence="2" id="KW-0276">Fatty acid metabolism</keyword>
<feature type="non-terminal residue" evidence="5">
    <location>
        <position position="1"/>
    </location>
</feature>
<dbReference type="PROSITE" id="PS00455">
    <property type="entry name" value="AMP_BINDING"/>
    <property type="match status" value="1"/>
</dbReference>
<evidence type="ECO:0000313" key="5">
    <source>
        <dbReference type="EMBL" id="KER24870.1"/>
    </source>
</evidence>
<evidence type="ECO:0000313" key="6">
    <source>
        <dbReference type="Proteomes" id="UP000054324"/>
    </source>
</evidence>
<dbReference type="GO" id="GO:0005783">
    <property type="term" value="C:endoplasmic reticulum"/>
    <property type="evidence" value="ECO:0007669"/>
    <property type="project" value="TreeGrafter"/>
</dbReference>
<accession>A0A074ZNF6</accession>
<dbReference type="Proteomes" id="UP000054324">
    <property type="component" value="Unassembled WGS sequence"/>
</dbReference>
<proteinExistence type="predicted"/>
<dbReference type="EC" id="6.2.1.3" evidence="3"/>
<dbReference type="GO" id="GO:0004467">
    <property type="term" value="F:long-chain fatty acid-CoA ligase activity"/>
    <property type="evidence" value="ECO:0007669"/>
    <property type="project" value="UniProtKB-EC"/>
</dbReference>
<feature type="non-terminal residue" evidence="5">
    <location>
        <position position="685"/>
    </location>
</feature>